<dbReference type="PANTHER" id="PTHR35936">
    <property type="entry name" value="MEMBRANE-BOUND LYTIC MUREIN TRANSGLYCOSYLASE F"/>
    <property type="match status" value="1"/>
</dbReference>
<sequence>MNTTRIGTVRPRLAAAAALAASGALVLAACGSSGGGGGGKATGSGRPAGSSAPLFSKLPAKYQQSKTVTVGSNVAYAPNEFYGTDGKTIMGFDPDMGTAIGKELGVTFKFVNYDFDGLIPALTTGRINAIMSSMSDNRLRQKKIDFVDYFNVGTSILVAKGNPKHINSTADLCGRTVALQKGTIQESYVQDLQPKCKAAGKPLKLIALLNDTDALLQLKQGRSDADLNDYPVAQYNAQKSGGEYQVTGQQIQPGVYGIGVGKQDTQLRDAIQAAVKAIIANGQYAKVAAKWHLDKGEITAAQALVNGGTASGS</sequence>
<dbReference type="SMART" id="SM00062">
    <property type="entry name" value="PBPb"/>
    <property type="match status" value="1"/>
</dbReference>
<dbReference type="OrthoDB" id="4633994at2"/>
<dbReference type="EMBL" id="MLCF01000146">
    <property type="protein sequence ID" value="OIV35499.1"/>
    <property type="molecule type" value="Genomic_DNA"/>
</dbReference>
<proteinExistence type="predicted"/>
<dbReference type="AlphaFoldDB" id="A0A1J7BA17"/>
<keyword evidence="5" id="KW-1185">Reference proteome</keyword>
<dbReference type="InterPro" id="IPR001638">
    <property type="entry name" value="Solute-binding_3/MltF_N"/>
</dbReference>
<dbReference type="Gene3D" id="3.40.190.10">
    <property type="entry name" value="Periplasmic binding protein-like II"/>
    <property type="match status" value="2"/>
</dbReference>
<name>A0A1J7BA17_9ACTN</name>
<comment type="caution">
    <text evidence="4">The sequence shown here is derived from an EMBL/GenBank/DDBJ whole genome shotgun (WGS) entry which is preliminary data.</text>
</comment>
<evidence type="ECO:0000313" key="4">
    <source>
        <dbReference type="EMBL" id="OIV35499.1"/>
    </source>
</evidence>
<protein>
    <recommendedName>
        <fullName evidence="3">Solute-binding protein family 3/N-terminal domain-containing protein</fullName>
    </recommendedName>
</protein>
<dbReference type="CDD" id="cd01004">
    <property type="entry name" value="PBP2_MidA_like"/>
    <property type="match status" value="1"/>
</dbReference>
<evidence type="ECO:0000259" key="3">
    <source>
        <dbReference type="SMART" id="SM00062"/>
    </source>
</evidence>
<evidence type="ECO:0000256" key="1">
    <source>
        <dbReference type="ARBA" id="ARBA00022729"/>
    </source>
</evidence>
<accession>A0A1J7BA17</accession>
<dbReference type="Proteomes" id="UP000243342">
    <property type="component" value="Unassembled WGS sequence"/>
</dbReference>
<organism evidence="4 5">
    <name type="scientific">Mangrovactinospora gilvigrisea</name>
    <dbReference type="NCBI Taxonomy" id="1428644"/>
    <lineage>
        <taxon>Bacteria</taxon>
        <taxon>Bacillati</taxon>
        <taxon>Actinomycetota</taxon>
        <taxon>Actinomycetes</taxon>
        <taxon>Kitasatosporales</taxon>
        <taxon>Streptomycetaceae</taxon>
        <taxon>Mangrovactinospora</taxon>
    </lineage>
</organism>
<reference evidence="4 5" key="1">
    <citation type="submission" date="2016-10" db="EMBL/GenBank/DDBJ databases">
        <title>Genome sequence of Streptomyces gilvigriseus MUSC 26.</title>
        <authorList>
            <person name="Lee L.-H."/>
            <person name="Ser H.-L."/>
        </authorList>
    </citation>
    <scope>NUCLEOTIDE SEQUENCE [LARGE SCALE GENOMIC DNA]</scope>
    <source>
        <strain evidence="4 5">MUSC 26</strain>
    </source>
</reference>
<evidence type="ECO:0000313" key="5">
    <source>
        <dbReference type="Proteomes" id="UP000243342"/>
    </source>
</evidence>
<dbReference type="RefSeq" id="WP_071658518.1">
    <property type="nucleotide sequence ID" value="NZ_MLCF01000146.1"/>
</dbReference>
<dbReference type="STRING" id="1428644.BIV57_21105"/>
<dbReference type="SUPFAM" id="SSF53850">
    <property type="entry name" value="Periplasmic binding protein-like II"/>
    <property type="match status" value="1"/>
</dbReference>
<feature type="chain" id="PRO_5009643076" description="Solute-binding protein family 3/N-terminal domain-containing protein" evidence="2">
    <location>
        <begin position="29"/>
        <end position="313"/>
    </location>
</feature>
<dbReference type="Pfam" id="PF00497">
    <property type="entry name" value="SBP_bac_3"/>
    <property type="match status" value="1"/>
</dbReference>
<gene>
    <name evidence="4" type="ORF">BIV57_21105</name>
</gene>
<feature type="signal peptide" evidence="2">
    <location>
        <begin position="1"/>
        <end position="28"/>
    </location>
</feature>
<keyword evidence="1 2" id="KW-0732">Signal</keyword>
<dbReference type="PANTHER" id="PTHR35936:SF17">
    <property type="entry name" value="ARGININE-BINDING EXTRACELLULAR PROTEIN ARTP"/>
    <property type="match status" value="1"/>
</dbReference>
<dbReference type="PROSITE" id="PS51257">
    <property type="entry name" value="PROKAR_LIPOPROTEIN"/>
    <property type="match status" value="1"/>
</dbReference>
<evidence type="ECO:0000256" key="2">
    <source>
        <dbReference type="SAM" id="SignalP"/>
    </source>
</evidence>
<feature type="domain" description="Solute-binding protein family 3/N-terminal" evidence="3">
    <location>
        <begin position="67"/>
        <end position="295"/>
    </location>
</feature>